<gene>
    <name evidence="7" type="ORF">DFH07DRAFT_821111</name>
</gene>
<proteinExistence type="predicted"/>
<dbReference type="InterPro" id="IPR051694">
    <property type="entry name" value="Immunoregulatory_rcpt-like"/>
</dbReference>
<reference evidence="7" key="1">
    <citation type="submission" date="2023-03" db="EMBL/GenBank/DDBJ databases">
        <title>Massive genome expansion in bonnet fungi (Mycena s.s.) driven by repeated elements and novel gene families across ecological guilds.</title>
        <authorList>
            <consortium name="Lawrence Berkeley National Laboratory"/>
            <person name="Harder C.B."/>
            <person name="Miyauchi S."/>
            <person name="Viragh M."/>
            <person name="Kuo A."/>
            <person name="Thoen E."/>
            <person name="Andreopoulos B."/>
            <person name="Lu D."/>
            <person name="Skrede I."/>
            <person name="Drula E."/>
            <person name="Henrissat B."/>
            <person name="Morin E."/>
            <person name="Kohler A."/>
            <person name="Barry K."/>
            <person name="LaButti K."/>
            <person name="Morin E."/>
            <person name="Salamov A."/>
            <person name="Lipzen A."/>
            <person name="Mereny Z."/>
            <person name="Hegedus B."/>
            <person name="Baldrian P."/>
            <person name="Stursova M."/>
            <person name="Weitz H."/>
            <person name="Taylor A."/>
            <person name="Grigoriev I.V."/>
            <person name="Nagy L.G."/>
            <person name="Martin F."/>
            <person name="Kauserud H."/>
        </authorList>
    </citation>
    <scope>NUCLEOTIDE SEQUENCE</scope>
    <source>
        <strain evidence="7">CBHHK188m</strain>
    </source>
</reference>
<evidence type="ECO:0000256" key="5">
    <source>
        <dbReference type="SAM" id="MobiDB-lite"/>
    </source>
</evidence>
<keyword evidence="8" id="KW-1185">Reference proteome</keyword>
<evidence type="ECO:0000256" key="3">
    <source>
        <dbReference type="ARBA" id="ARBA00022989"/>
    </source>
</evidence>
<accession>A0AAD7NDJ8</accession>
<dbReference type="Proteomes" id="UP001215280">
    <property type="component" value="Unassembled WGS sequence"/>
</dbReference>
<evidence type="ECO:0000256" key="4">
    <source>
        <dbReference type="ARBA" id="ARBA00023136"/>
    </source>
</evidence>
<evidence type="ECO:0000256" key="6">
    <source>
        <dbReference type="SAM" id="Phobius"/>
    </source>
</evidence>
<feature type="transmembrane region" description="Helical" evidence="6">
    <location>
        <begin position="138"/>
        <end position="161"/>
    </location>
</feature>
<organism evidence="7 8">
    <name type="scientific">Mycena maculata</name>
    <dbReference type="NCBI Taxonomy" id="230809"/>
    <lineage>
        <taxon>Eukaryota</taxon>
        <taxon>Fungi</taxon>
        <taxon>Dikarya</taxon>
        <taxon>Basidiomycota</taxon>
        <taxon>Agaricomycotina</taxon>
        <taxon>Agaricomycetes</taxon>
        <taxon>Agaricomycetidae</taxon>
        <taxon>Agaricales</taxon>
        <taxon>Marasmiineae</taxon>
        <taxon>Mycenaceae</taxon>
        <taxon>Mycena</taxon>
    </lineage>
</organism>
<feature type="region of interest" description="Disordered" evidence="5">
    <location>
        <begin position="91"/>
        <end position="112"/>
    </location>
</feature>
<sequence>MPVVHYLPRVAASAVVATEKATAEPIVKPTIPIVTTAKTTAIAKTSPVVAPPATTLAKPISSVVPSSTLPITTSSVITTATTTPLILTSQSTPLATSTTPAKTTTAPTSMVASASASTSPSASASATVSPSSSSSVTVLTAGIAGAVAGVVITALLIAFFLRRWNRRGRRHGRESINFSAKEFRRSAQMLQDPFHNPGSVRSMAMDYQHAPMPAHQPYALMDSPTPGYFSNTNTPRHSASGYLTPHNQFYAPSLQQGYPPQFHQQGGFRTDGHPGPAPHAHYYEENEDQAYGGNV</sequence>
<dbReference type="AlphaFoldDB" id="A0AAD7NDJ8"/>
<dbReference type="PANTHER" id="PTHR15549">
    <property type="entry name" value="PAIRED IMMUNOGLOBULIN-LIKE TYPE 2 RECEPTOR"/>
    <property type="match status" value="1"/>
</dbReference>
<keyword evidence="4 6" id="KW-0472">Membrane</keyword>
<protein>
    <submittedName>
        <fullName evidence="7">Uncharacterized protein</fullName>
    </submittedName>
</protein>
<dbReference type="GO" id="GO:0071944">
    <property type="term" value="C:cell periphery"/>
    <property type="evidence" value="ECO:0007669"/>
    <property type="project" value="UniProtKB-ARBA"/>
</dbReference>
<feature type="non-terminal residue" evidence="7">
    <location>
        <position position="295"/>
    </location>
</feature>
<evidence type="ECO:0000256" key="1">
    <source>
        <dbReference type="ARBA" id="ARBA00004167"/>
    </source>
</evidence>
<dbReference type="GO" id="GO:0016020">
    <property type="term" value="C:membrane"/>
    <property type="evidence" value="ECO:0007669"/>
    <property type="project" value="UniProtKB-SubCell"/>
</dbReference>
<keyword evidence="2 6" id="KW-0812">Transmembrane</keyword>
<evidence type="ECO:0000313" key="7">
    <source>
        <dbReference type="EMBL" id="KAJ7756098.1"/>
    </source>
</evidence>
<evidence type="ECO:0000256" key="2">
    <source>
        <dbReference type="ARBA" id="ARBA00022692"/>
    </source>
</evidence>
<comment type="caution">
    <text evidence="7">The sequence shown here is derived from an EMBL/GenBank/DDBJ whole genome shotgun (WGS) entry which is preliminary data.</text>
</comment>
<dbReference type="EMBL" id="JARJLG010000062">
    <property type="protein sequence ID" value="KAJ7756098.1"/>
    <property type="molecule type" value="Genomic_DNA"/>
</dbReference>
<comment type="subcellular location">
    <subcellularLocation>
        <location evidence="1">Membrane</location>
        <topology evidence="1">Single-pass membrane protein</topology>
    </subcellularLocation>
</comment>
<evidence type="ECO:0000313" key="8">
    <source>
        <dbReference type="Proteomes" id="UP001215280"/>
    </source>
</evidence>
<keyword evidence="3 6" id="KW-1133">Transmembrane helix</keyword>
<name>A0AAD7NDJ8_9AGAR</name>